<dbReference type="EMBL" id="BHYK01000030">
    <property type="protein sequence ID" value="GCD12277.1"/>
    <property type="molecule type" value="Genomic_DNA"/>
</dbReference>
<comment type="caution">
    <text evidence="2">The sequence shown here is derived from an EMBL/GenBank/DDBJ whole genome shotgun (WGS) entry which is preliminary data.</text>
</comment>
<dbReference type="AlphaFoldDB" id="A0A401URW8"/>
<feature type="compositionally biased region" description="Polar residues" evidence="1">
    <location>
        <begin position="151"/>
        <end position="160"/>
    </location>
</feature>
<feature type="compositionally biased region" description="Basic and acidic residues" evidence="1">
    <location>
        <begin position="137"/>
        <end position="150"/>
    </location>
</feature>
<organism evidence="2 3">
    <name type="scientific">Clostridium tagluense</name>
    <dbReference type="NCBI Taxonomy" id="360422"/>
    <lineage>
        <taxon>Bacteria</taxon>
        <taxon>Bacillati</taxon>
        <taxon>Bacillota</taxon>
        <taxon>Clostridia</taxon>
        <taxon>Eubacteriales</taxon>
        <taxon>Clostridiaceae</taxon>
        <taxon>Clostridium</taxon>
    </lineage>
</organism>
<evidence type="ECO:0000313" key="2">
    <source>
        <dbReference type="EMBL" id="GCD12277.1"/>
    </source>
</evidence>
<feature type="compositionally biased region" description="Polar residues" evidence="1">
    <location>
        <begin position="103"/>
        <end position="114"/>
    </location>
</feature>
<reference evidence="2 3" key="1">
    <citation type="submission" date="2018-11" db="EMBL/GenBank/DDBJ databases">
        <title>Genome sequencing and assembly of Clostridium tagluense strain A121.</title>
        <authorList>
            <person name="Murakami T."/>
            <person name="Segawa T."/>
            <person name="Shcherbakova V.A."/>
            <person name="Mori H."/>
            <person name="Yoshimura Y."/>
        </authorList>
    </citation>
    <scope>NUCLEOTIDE SEQUENCE [LARGE SCALE GENOMIC DNA]</scope>
    <source>
        <strain evidence="2 3">A121</strain>
    </source>
</reference>
<feature type="region of interest" description="Disordered" evidence="1">
    <location>
        <begin position="132"/>
        <end position="162"/>
    </location>
</feature>
<dbReference type="Proteomes" id="UP000287872">
    <property type="component" value="Unassembled WGS sequence"/>
</dbReference>
<dbReference type="InterPro" id="IPR014717">
    <property type="entry name" value="Transl_elong_EF1B/ribsomal_bS6"/>
</dbReference>
<evidence type="ECO:0008006" key="4">
    <source>
        <dbReference type="Google" id="ProtNLM"/>
    </source>
</evidence>
<protein>
    <recommendedName>
        <fullName evidence="4">Pilus assembly protein PilO</fullName>
    </recommendedName>
</protein>
<proteinExistence type="predicted"/>
<accession>A0A401URW8</accession>
<sequence>MLLGYGFYKFVYTNQNGKITELKISRDTYSQKWEQVKAKIASKDKKNEEYKILNAKIFSKTDMLFPSIEQEKIIMVLDKMIKDSNLQADVLGFSEVNSEDTAKSTSKIEGSSTKAGDKNKKAANELDKLVSDFNGTNKKDDNSEKTKDSKVQASTTNTEKSTAKADNSKYIGVYKMQVTLNFKGTYDELISFIEQVEKYEKKIIVSNINLAAGEGSGLSGNLILEFYGVPKINSNDNFKWDYKEPSGKGNPFVGVSIGAVNSETASIIKAAGKSISSFDFEMTAKPSSSDLPTVILGKVKDTNRSTYVYGDNDGIEEVKINLVENSGKYYFKYNTSSNVYPTSNNIGEEFSPIGDSINLIIYSNKRNSKEDLSGVNLKISNGTSKKVFVKILGDDKERPRVNVIPEKGEVNQER</sequence>
<evidence type="ECO:0000256" key="1">
    <source>
        <dbReference type="SAM" id="MobiDB-lite"/>
    </source>
</evidence>
<keyword evidence="3" id="KW-1185">Reference proteome</keyword>
<feature type="region of interest" description="Disordered" evidence="1">
    <location>
        <begin position="102"/>
        <end position="121"/>
    </location>
</feature>
<gene>
    <name evidence="2" type="ORF">Ctaglu_39000</name>
</gene>
<name>A0A401URW8_9CLOT</name>
<dbReference type="Gene3D" id="3.30.70.60">
    <property type="match status" value="1"/>
</dbReference>
<evidence type="ECO:0000313" key="3">
    <source>
        <dbReference type="Proteomes" id="UP000287872"/>
    </source>
</evidence>